<keyword evidence="2" id="KW-1185">Reference proteome</keyword>
<gene>
    <name evidence="1" type="ORF">SH601_05840</name>
</gene>
<proteinExistence type="predicted"/>
<keyword evidence="1" id="KW-0418">Kinase</keyword>
<dbReference type="EMBL" id="JAWZSR010000003">
    <property type="protein sequence ID" value="MDX8045504.1"/>
    <property type="molecule type" value="Genomic_DNA"/>
</dbReference>
<evidence type="ECO:0000313" key="2">
    <source>
        <dbReference type="Proteomes" id="UP001277972"/>
    </source>
</evidence>
<accession>A0ACC6M3G7</accession>
<keyword evidence="1" id="KW-0808">Transferase</keyword>
<name>A0ACC6M3G7_9BACI</name>
<comment type="caution">
    <text evidence="1">The sequence shown here is derived from an EMBL/GenBank/DDBJ whole genome shotgun (WGS) entry which is preliminary data.</text>
</comment>
<reference evidence="1" key="1">
    <citation type="submission" date="2023-11" db="EMBL/GenBank/DDBJ databases">
        <title>Gracilibacillus pellucida a moderately halophilic bacterium isolated from saline soil in Xinjiang province.</title>
        <authorList>
            <person name="Zhang Z."/>
            <person name="Tan F."/>
            <person name="Wang Y."/>
            <person name="Xia M."/>
        </authorList>
    </citation>
    <scope>NUCLEOTIDE SEQUENCE</scope>
    <source>
        <strain evidence="1">S3-1-1</strain>
    </source>
</reference>
<dbReference type="Proteomes" id="UP001277972">
    <property type="component" value="Unassembled WGS sequence"/>
</dbReference>
<sequence length="432" mass="49248">MALDLQTLLLVIGIINFMGLTLMIVLWRINSTVKGPAFWTLSSVSWFVSFISIYFFNGSLITFLNNSCTLTGAILLMEGIIRFRGFGNDRKRQKLLIALILLSIIMSFINQTNPTARYLYHDFIVVVVAVISIVAMLYKTNKVQFWVHLYTAISIALIIPIFSYRWYLAFSGQIEEQLIGPTQHTFQVLLVLSTIPLYIGWPLGLGLALSYQMRQELKSAMEAKWLQAQIQPHFIFNTLNSINALSIVDVDKMRRLVDEFSEFLRSKFDSHSFNRWISLDEEISIVESYLYIEKVRFGNRLKVLWDVEVVKGFYLPTLTIQPIVENAVKHGIMKQASGGTIEIKAFKKKDYVRVIIKDNGVGMSEDSVRSIKQMDLVNSVGVGLNNTNRRLIEGFGSGLQIRSKMEVGTVIAFNMTKNDSQEEKPNNYRCSS</sequence>
<organism evidence="1 2">
    <name type="scientific">Gracilibacillus pellucidus</name>
    <dbReference type="NCBI Taxonomy" id="3095368"/>
    <lineage>
        <taxon>Bacteria</taxon>
        <taxon>Bacillati</taxon>
        <taxon>Bacillota</taxon>
        <taxon>Bacilli</taxon>
        <taxon>Bacillales</taxon>
        <taxon>Bacillaceae</taxon>
        <taxon>Gracilibacillus</taxon>
    </lineage>
</organism>
<evidence type="ECO:0000313" key="1">
    <source>
        <dbReference type="EMBL" id="MDX8045504.1"/>
    </source>
</evidence>
<protein>
    <submittedName>
        <fullName evidence="1">Histidine kinase</fullName>
    </submittedName>
</protein>